<dbReference type="PANTHER" id="PTHR14187">
    <property type="entry name" value="ALPHA KINASE/ELONGATION FACTOR 2 KINASE"/>
    <property type="match status" value="1"/>
</dbReference>
<dbReference type="InterPro" id="IPR043129">
    <property type="entry name" value="ATPase_NBD"/>
</dbReference>
<dbReference type="SUPFAM" id="SSF53067">
    <property type="entry name" value="Actin-like ATPase domain"/>
    <property type="match status" value="2"/>
</dbReference>
<dbReference type="Proteomes" id="UP000044841">
    <property type="component" value="Unassembled WGS sequence"/>
</dbReference>
<dbReference type="AlphaFoldDB" id="A0A0K6G7F7"/>
<keyword evidence="2" id="KW-1185">Reference proteome</keyword>
<evidence type="ECO:0000313" key="1">
    <source>
        <dbReference type="EMBL" id="CUA74410.1"/>
    </source>
</evidence>
<sequence>MSSSIDAINALGLLQGSWEGENKIVVGVDIGTMQSGIAFAFLEKGERQQIYRVNSWPGQVVGYTSKVPTLVWYDADKRAVSFGAEALSPKAEEDAEDNGWQLAKHFKLHLHPESMRNEHGLNLDPLPNGISLLRVYSDFLGYLIRHTQSFFEDRVINGRELWQKYRPKIEFCFAHPNGWGIREQAFLRTAATNAGLVTNATAASCVRFVTEAEASIYFYICHSNLGSRLRPGMKFAVCDAGSLTVNTTTYRVNSAHLPLELEEARASACVQAGAIFVNAAAEKFIQRTLREAGLHEEDVEDYTKRGIQHFEESLKRQFSGGTETETIEVGTSRVNHPRVGIRRGKMRLEGAKVRQFFDICVNEITASVDQQLQGLDVPYIILVGEFGESPYLRSVFKDRYEPRGCQITIANESSSKSVADGAIIWSTASHAPRYSFGIKTSMHSNSASCDHQGPSGNENLSGIWTQTAAKDCPNERPQMSFGFETSVQFDYNSPEHCGRPVTSTPSGLKVIQGRWEKICLPLGQNTTHTKSVSLTFPSELSEFKLTLYSYSGSDAPSWMRDKSGTLLSGFREWVTISVDLAKLSKAVKSRIGAYGINRQYLDFDICLQFGNAGMSANIQWKEKDEMQTAPATIISHYIL</sequence>
<dbReference type="Gene3D" id="3.30.420.40">
    <property type="match status" value="1"/>
</dbReference>
<dbReference type="EMBL" id="CYGV01001443">
    <property type="protein sequence ID" value="CUA74410.1"/>
    <property type="molecule type" value="Genomic_DNA"/>
</dbReference>
<proteinExistence type="predicted"/>
<accession>A0A0K6G7F7</accession>
<organism evidence="1 2">
    <name type="scientific">Rhizoctonia solani</name>
    <dbReference type="NCBI Taxonomy" id="456999"/>
    <lineage>
        <taxon>Eukaryota</taxon>
        <taxon>Fungi</taxon>
        <taxon>Dikarya</taxon>
        <taxon>Basidiomycota</taxon>
        <taxon>Agaricomycotina</taxon>
        <taxon>Agaricomycetes</taxon>
        <taxon>Cantharellales</taxon>
        <taxon>Ceratobasidiaceae</taxon>
        <taxon>Rhizoctonia</taxon>
    </lineage>
</organism>
<dbReference type="CDD" id="cd10170">
    <property type="entry name" value="ASKHA_NBD_HSP70"/>
    <property type="match status" value="1"/>
</dbReference>
<gene>
    <name evidence="1" type="ORF">RSOLAG22IIIB_11208</name>
</gene>
<evidence type="ECO:0000313" key="2">
    <source>
        <dbReference type="Proteomes" id="UP000044841"/>
    </source>
</evidence>
<dbReference type="PANTHER" id="PTHR14187:SF5">
    <property type="entry name" value="HEAT SHOCK 70 KDA PROTEIN 12A"/>
    <property type="match status" value="1"/>
</dbReference>
<protein>
    <submittedName>
        <fullName evidence="1">Uncharacterized protein</fullName>
    </submittedName>
</protein>
<reference evidence="1 2" key="1">
    <citation type="submission" date="2015-07" db="EMBL/GenBank/DDBJ databases">
        <authorList>
            <person name="Noorani M."/>
        </authorList>
    </citation>
    <scope>NUCLEOTIDE SEQUENCE [LARGE SCALE GENOMIC DNA]</scope>
    <source>
        <strain evidence="1">BBA 69670</strain>
    </source>
</reference>
<name>A0A0K6G7F7_9AGAM</name>